<evidence type="ECO:0000313" key="3">
    <source>
        <dbReference type="Proteomes" id="UP000011713"/>
    </source>
</evidence>
<dbReference type="AlphaFoldDB" id="M4BGI6"/>
<feature type="region of interest" description="Disordered" evidence="1">
    <location>
        <begin position="40"/>
        <end position="79"/>
    </location>
</feature>
<proteinExistence type="predicted"/>
<dbReference type="EMBL" id="JH598234">
    <property type="status" value="NOT_ANNOTATED_CDS"/>
    <property type="molecule type" value="Genomic_DNA"/>
</dbReference>
<accession>M4BGI6</accession>
<reference evidence="3" key="1">
    <citation type="journal article" date="2010" name="Science">
        <title>Signatures of adaptation to obligate biotrophy in the Hyaloperonospora arabidopsidis genome.</title>
        <authorList>
            <person name="Baxter L."/>
            <person name="Tripathy S."/>
            <person name="Ishaque N."/>
            <person name="Boot N."/>
            <person name="Cabral A."/>
            <person name="Kemen E."/>
            <person name="Thines M."/>
            <person name="Ah-Fong A."/>
            <person name="Anderson R."/>
            <person name="Badejoko W."/>
            <person name="Bittner-Eddy P."/>
            <person name="Boore J.L."/>
            <person name="Chibucos M.C."/>
            <person name="Coates M."/>
            <person name="Dehal P."/>
            <person name="Delehaunty K."/>
            <person name="Dong S."/>
            <person name="Downton P."/>
            <person name="Dumas B."/>
            <person name="Fabro G."/>
            <person name="Fronick C."/>
            <person name="Fuerstenberg S.I."/>
            <person name="Fulton L."/>
            <person name="Gaulin E."/>
            <person name="Govers F."/>
            <person name="Hughes L."/>
            <person name="Humphray S."/>
            <person name="Jiang R.H."/>
            <person name="Judelson H."/>
            <person name="Kamoun S."/>
            <person name="Kyung K."/>
            <person name="Meijer H."/>
            <person name="Minx P."/>
            <person name="Morris P."/>
            <person name="Nelson J."/>
            <person name="Phuntumart V."/>
            <person name="Qutob D."/>
            <person name="Rehmany A."/>
            <person name="Rougon-Cardoso A."/>
            <person name="Ryden P."/>
            <person name="Torto-Alalibo T."/>
            <person name="Studholme D."/>
            <person name="Wang Y."/>
            <person name="Win J."/>
            <person name="Wood J."/>
            <person name="Clifton S.W."/>
            <person name="Rogers J."/>
            <person name="Van den Ackerveken G."/>
            <person name="Jones J.D."/>
            <person name="McDowell J.M."/>
            <person name="Beynon J."/>
            <person name="Tyler B.M."/>
        </authorList>
    </citation>
    <scope>NUCLEOTIDE SEQUENCE [LARGE SCALE GENOMIC DNA]</scope>
    <source>
        <strain evidence="3">Emoy2</strain>
    </source>
</reference>
<dbReference type="HOGENOM" id="CLU_2611149_0_0_1"/>
<evidence type="ECO:0000313" key="2">
    <source>
        <dbReference type="EnsemblProtists" id="HpaP805407"/>
    </source>
</evidence>
<dbReference type="InParanoid" id="M4BGI6"/>
<dbReference type="VEuPathDB" id="FungiDB:HpaG805407"/>
<reference evidence="2" key="2">
    <citation type="submission" date="2015-06" db="UniProtKB">
        <authorList>
            <consortium name="EnsemblProtists"/>
        </authorList>
    </citation>
    <scope>IDENTIFICATION</scope>
    <source>
        <strain evidence="2">Emoy2</strain>
    </source>
</reference>
<feature type="compositionally biased region" description="Polar residues" evidence="1">
    <location>
        <begin position="59"/>
        <end position="79"/>
    </location>
</feature>
<protein>
    <submittedName>
        <fullName evidence="2">Uncharacterized protein</fullName>
    </submittedName>
</protein>
<dbReference type="Proteomes" id="UP000011713">
    <property type="component" value="Unassembled WGS sequence"/>
</dbReference>
<keyword evidence="3" id="KW-1185">Reference proteome</keyword>
<sequence length="79" mass="8591">MAMLDDVDVGSKHGAEQYGPVNEISTGSGLEVDAEMTKKGVGCAGARRPSLRRTRQDWSKVTSPKTYRYSQNTGNSQRA</sequence>
<evidence type="ECO:0000256" key="1">
    <source>
        <dbReference type="SAM" id="MobiDB-lite"/>
    </source>
</evidence>
<dbReference type="EnsemblProtists" id="HpaT805407">
    <property type="protein sequence ID" value="HpaP805407"/>
    <property type="gene ID" value="HpaG805407"/>
</dbReference>
<organism evidence="2 3">
    <name type="scientific">Hyaloperonospora arabidopsidis (strain Emoy2)</name>
    <name type="common">Downy mildew agent</name>
    <name type="synonym">Peronospora arabidopsidis</name>
    <dbReference type="NCBI Taxonomy" id="559515"/>
    <lineage>
        <taxon>Eukaryota</taxon>
        <taxon>Sar</taxon>
        <taxon>Stramenopiles</taxon>
        <taxon>Oomycota</taxon>
        <taxon>Peronosporomycetes</taxon>
        <taxon>Peronosporales</taxon>
        <taxon>Peronosporaceae</taxon>
        <taxon>Hyaloperonospora</taxon>
    </lineage>
</organism>
<name>M4BGI6_HYAAE</name>
<feature type="region of interest" description="Disordered" evidence="1">
    <location>
        <begin position="1"/>
        <end position="26"/>
    </location>
</feature>